<dbReference type="GO" id="GO:0003676">
    <property type="term" value="F:nucleic acid binding"/>
    <property type="evidence" value="ECO:0007669"/>
    <property type="project" value="InterPro"/>
</dbReference>
<reference evidence="1 2" key="1">
    <citation type="submission" date="2019-06" db="EMBL/GenBank/DDBJ databases">
        <title>Genomics analysis of Aphanomyces spp. identifies a new class of oomycete effector associated with host adaptation.</title>
        <authorList>
            <person name="Gaulin E."/>
        </authorList>
    </citation>
    <scope>NUCLEOTIDE SEQUENCE [LARGE SCALE GENOMIC DNA]</scope>
    <source>
        <strain evidence="1 2">E</strain>
    </source>
</reference>
<evidence type="ECO:0000313" key="2">
    <source>
        <dbReference type="Proteomes" id="UP000469452"/>
    </source>
</evidence>
<accession>A0A6A4Z1B6</accession>
<dbReference type="EMBL" id="VJMI01020811">
    <property type="protein sequence ID" value="KAF0703309.1"/>
    <property type="molecule type" value="Genomic_DNA"/>
</dbReference>
<dbReference type="VEuPathDB" id="FungiDB:H257_03891"/>
<gene>
    <name evidence="1" type="ORF">AaE_015433</name>
</gene>
<proteinExistence type="predicted"/>
<dbReference type="PANTHER" id="PTHR47169">
    <property type="entry name" value="OS01G0541250 PROTEIN"/>
    <property type="match status" value="1"/>
</dbReference>
<evidence type="ECO:0008006" key="3">
    <source>
        <dbReference type="Google" id="ProtNLM"/>
    </source>
</evidence>
<name>A0A6A4Z1B6_APHAT</name>
<dbReference type="Proteomes" id="UP000469452">
    <property type="component" value="Unassembled WGS sequence"/>
</dbReference>
<protein>
    <recommendedName>
        <fullName evidence="3">Histone-lysine N-methyltransferase SETMAR</fullName>
    </recommendedName>
</protein>
<dbReference type="Gene3D" id="3.30.420.10">
    <property type="entry name" value="Ribonuclease H-like superfamily/Ribonuclease H"/>
    <property type="match status" value="1"/>
</dbReference>
<dbReference type="InterPro" id="IPR036397">
    <property type="entry name" value="RNaseH_sf"/>
</dbReference>
<dbReference type="AlphaFoldDB" id="A0A6A4Z1B6"/>
<sequence length="152" mass="17212">MIQHHNARAHVTESDVKLRYTLVELTKQGWSISLAPQPLNSPDTNILDLGFFATIQSLQHQKSARSIDDLVAHVADAFVEYPFERFDHTFLTLHSCLIETMKVNGDNTYKIPRMAKEKKQRLGILPRNVVCPVDTFDAARAVLVGADNERLE</sequence>
<organism evidence="1 2">
    <name type="scientific">Aphanomyces astaci</name>
    <name type="common">Crayfish plague agent</name>
    <dbReference type="NCBI Taxonomy" id="112090"/>
    <lineage>
        <taxon>Eukaryota</taxon>
        <taxon>Sar</taxon>
        <taxon>Stramenopiles</taxon>
        <taxon>Oomycota</taxon>
        <taxon>Saprolegniomycetes</taxon>
        <taxon>Saprolegniales</taxon>
        <taxon>Verrucalvaceae</taxon>
        <taxon>Aphanomyces</taxon>
    </lineage>
</organism>
<evidence type="ECO:0000313" key="1">
    <source>
        <dbReference type="EMBL" id="KAF0703309.1"/>
    </source>
</evidence>
<comment type="caution">
    <text evidence="1">The sequence shown here is derived from an EMBL/GenBank/DDBJ whole genome shotgun (WGS) entry which is preliminary data.</text>
</comment>